<keyword evidence="3" id="KW-1185">Reference proteome</keyword>
<name>A0A9Q0MT84_9DIPT</name>
<dbReference type="EMBL" id="WJQU01000004">
    <property type="protein sequence ID" value="KAJ6636589.1"/>
    <property type="molecule type" value="Genomic_DNA"/>
</dbReference>
<dbReference type="OrthoDB" id="6236007at2759"/>
<accession>A0A9Q0MT84</accession>
<dbReference type="Proteomes" id="UP001151699">
    <property type="component" value="Chromosome C"/>
</dbReference>
<proteinExistence type="predicted"/>
<dbReference type="Gene3D" id="2.10.25.10">
    <property type="entry name" value="Laminin"/>
    <property type="match status" value="1"/>
</dbReference>
<protein>
    <submittedName>
        <fullName evidence="2">Uncharacterized protein</fullName>
    </submittedName>
</protein>
<gene>
    <name evidence="2" type="ORF">Bhyg_15180</name>
</gene>
<dbReference type="AlphaFoldDB" id="A0A9Q0MT84"/>
<comment type="caution">
    <text evidence="2">The sequence shown here is derived from an EMBL/GenBank/DDBJ whole genome shotgun (WGS) entry which is preliminary data.</text>
</comment>
<feature type="signal peptide" evidence="1">
    <location>
        <begin position="1"/>
        <end position="17"/>
    </location>
</feature>
<evidence type="ECO:0000313" key="2">
    <source>
        <dbReference type="EMBL" id="KAJ6636589.1"/>
    </source>
</evidence>
<organism evidence="2 3">
    <name type="scientific">Pseudolycoriella hygida</name>
    <dbReference type="NCBI Taxonomy" id="35572"/>
    <lineage>
        <taxon>Eukaryota</taxon>
        <taxon>Metazoa</taxon>
        <taxon>Ecdysozoa</taxon>
        <taxon>Arthropoda</taxon>
        <taxon>Hexapoda</taxon>
        <taxon>Insecta</taxon>
        <taxon>Pterygota</taxon>
        <taxon>Neoptera</taxon>
        <taxon>Endopterygota</taxon>
        <taxon>Diptera</taxon>
        <taxon>Nematocera</taxon>
        <taxon>Sciaroidea</taxon>
        <taxon>Sciaridae</taxon>
        <taxon>Pseudolycoriella</taxon>
    </lineage>
</organism>
<sequence length="257" mass="28631">MLVIFGVVAIAIGATTAERDVVPSKAVCATYPNEEFAVDLHRCQNTCQYYGRRWDCPLNYKPFGDCYCKIGFARISDDYGKCVSVKNNAKCVSQLPIQPESCTGPHQVYKEFIDMNDRYESCRTFGYYVETDGSKRWAPHCYCTPDGFKKLSDGTCVHASSPQCAAEYQPSQERCSAIGQIFAMNAPCQPAVNGGSYCPPPGPTCICPNNQVQKNYEGGYYTEEIVNGENVIFFHPVPMMRCVIENYYSFTTSAPRG</sequence>
<keyword evidence="1" id="KW-0732">Signal</keyword>
<evidence type="ECO:0000256" key="1">
    <source>
        <dbReference type="SAM" id="SignalP"/>
    </source>
</evidence>
<reference evidence="2" key="1">
    <citation type="submission" date="2022-07" db="EMBL/GenBank/DDBJ databases">
        <authorList>
            <person name="Trinca V."/>
            <person name="Uliana J.V.C."/>
            <person name="Torres T.T."/>
            <person name="Ward R.J."/>
            <person name="Monesi N."/>
        </authorList>
    </citation>
    <scope>NUCLEOTIDE SEQUENCE</scope>
    <source>
        <strain evidence="2">HSMRA1968</strain>
        <tissue evidence="2">Whole embryos</tissue>
    </source>
</reference>
<feature type="chain" id="PRO_5040173795" evidence="1">
    <location>
        <begin position="18"/>
        <end position="257"/>
    </location>
</feature>
<evidence type="ECO:0000313" key="3">
    <source>
        <dbReference type="Proteomes" id="UP001151699"/>
    </source>
</evidence>